<dbReference type="AlphaFoldDB" id="A0A2B4RNP1"/>
<organism evidence="2 3">
    <name type="scientific">Stylophora pistillata</name>
    <name type="common">Smooth cauliflower coral</name>
    <dbReference type="NCBI Taxonomy" id="50429"/>
    <lineage>
        <taxon>Eukaryota</taxon>
        <taxon>Metazoa</taxon>
        <taxon>Cnidaria</taxon>
        <taxon>Anthozoa</taxon>
        <taxon>Hexacorallia</taxon>
        <taxon>Scleractinia</taxon>
        <taxon>Astrocoeniina</taxon>
        <taxon>Pocilloporidae</taxon>
        <taxon>Stylophora</taxon>
    </lineage>
</organism>
<feature type="region of interest" description="Disordered" evidence="1">
    <location>
        <begin position="190"/>
        <end position="213"/>
    </location>
</feature>
<reference evidence="3" key="1">
    <citation type="journal article" date="2017" name="bioRxiv">
        <title>Comparative analysis of the genomes of Stylophora pistillata and Acropora digitifera provides evidence for extensive differences between species of corals.</title>
        <authorList>
            <person name="Voolstra C.R."/>
            <person name="Li Y."/>
            <person name="Liew Y.J."/>
            <person name="Baumgarten S."/>
            <person name="Zoccola D."/>
            <person name="Flot J.-F."/>
            <person name="Tambutte S."/>
            <person name="Allemand D."/>
            <person name="Aranda M."/>
        </authorList>
    </citation>
    <scope>NUCLEOTIDE SEQUENCE [LARGE SCALE GENOMIC DNA]</scope>
</reference>
<dbReference type="Proteomes" id="UP000225706">
    <property type="component" value="Unassembled WGS sequence"/>
</dbReference>
<name>A0A2B4RNP1_STYPI</name>
<evidence type="ECO:0000256" key="1">
    <source>
        <dbReference type="SAM" id="MobiDB-lite"/>
    </source>
</evidence>
<comment type="caution">
    <text evidence="2">The sequence shown here is derived from an EMBL/GenBank/DDBJ whole genome shotgun (WGS) entry which is preliminary data.</text>
</comment>
<proteinExistence type="predicted"/>
<feature type="compositionally biased region" description="Basic and acidic residues" evidence="1">
    <location>
        <begin position="549"/>
        <end position="577"/>
    </location>
</feature>
<feature type="region of interest" description="Disordered" evidence="1">
    <location>
        <begin position="539"/>
        <end position="580"/>
    </location>
</feature>
<keyword evidence="3" id="KW-1185">Reference proteome</keyword>
<dbReference type="STRING" id="50429.A0A2B4RNP1"/>
<evidence type="ECO:0000313" key="3">
    <source>
        <dbReference type="Proteomes" id="UP000225706"/>
    </source>
</evidence>
<sequence>MMYDLRVAANAREVESNLESIHEMIVMHEAPTPEFTQDQREVLLAFRKYLEHLKATRKPSPAMEELEGAPIKALGMLEELLILVADHATSKDLWNQPPPRSYDSPVYSSDEEEEEDRNEQPDEMETPKSSSSSSSLVVTGGGKSPKKMQKDRSHPYKKKETKKAAMDKLKKSIFLPEIPVKEPPKLIAPKIVPDRPWKGSESQPTTKKKKPEDTEIVEIETVEIPEPGEIVDSSEGSFILDAILRNVLNDANVTYPCPIQNTPMEELKAKDRTSSAVYLRCVELNCPVFTNLNDYSVYYYECKKRGHSVDYMKRLEKKNALYPIVHTEMRQFPFDNGATYKEIVNPFNVKVPQRVVIEIVKTDAFNGSYEHDPFAFEKADVEYIKHVVNGEEYPYETMDLNSSDGNKYLAQYQRFCDATGCLYRNHGNMVRFDDWGQGKNCTLFVFSNVAHAGHDDATLLPRNEAFIHIQIKASSQSEQKTIIIYAEYEGMVEIQDLCSFDVVSPIDIPAMDAHVATHLTDSPLSSHAAEDYVKSLKELGVDAPSPDPEVARQEQEQEPEKEKERQGKRDEKMRSYEDMTEGEFEAHVYKVLTEAANNKRKRKKPRFASSSFWSKNYVKPRRP</sequence>
<gene>
    <name evidence="2" type="ORF">AWC38_SpisGene17773</name>
</gene>
<accession>A0A2B4RNP1</accession>
<feature type="region of interest" description="Disordered" evidence="1">
    <location>
        <begin position="92"/>
        <end position="164"/>
    </location>
</feature>
<protein>
    <submittedName>
        <fullName evidence="2">Uncharacterized protein</fullName>
    </submittedName>
</protein>
<feature type="compositionally biased region" description="Acidic residues" evidence="1">
    <location>
        <begin position="109"/>
        <end position="124"/>
    </location>
</feature>
<evidence type="ECO:0000313" key="2">
    <source>
        <dbReference type="EMBL" id="PFX17885.1"/>
    </source>
</evidence>
<dbReference type="EMBL" id="LSMT01000443">
    <property type="protein sequence ID" value="PFX17885.1"/>
    <property type="molecule type" value="Genomic_DNA"/>
</dbReference>